<dbReference type="PROSITE" id="PS51165">
    <property type="entry name" value="THUMP"/>
    <property type="match status" value="1"/>
</dbReference>
<feature type="domain" description="THUMP" evidence="4">
    <location>
        <begin position="43"/>
        <end position="154"/>
    </location>
</feature>
<keyword evidence="1 5" id="KW-0489">Methyltransferase</keyword>
<evidence type="ECO:0000256" key="2">
    <source>
        <dbReference type="ARBA" id="ARBA00022679"/>
    </source>
</evidence>
<evidence type="ECO:0000256" key="1">
    <source>
        <dbReference type="ARBA" id="ARBA00022603"/>
    </source>
</evidence>
<dbReference type="GO" id="GO:0003723">
    <property type="term" value="F:RNA binding"/>
    <property type="evidence" value="ECO:0007669"/>
    <property type="project" value="UniProtKB-UniRule"/>
</dbReference>
<dbReference type="CDD" id="cd11715">
    <property type="entry name" value="THUMP_AdoMetMT"/>
    <property type="match status" value="1"/>
</dbReference>
<keyword evidence="6" id="KW-1185">Reference proteome</keyword>
<dbReference type="SMART" id="SM00981">
    <property type="entry name" value="THUMP"/>
    <property type="match status" value="1"/>
</dbReference>
<sequence length="374" mass="41442">MAAYFATVARGLEALAAAELKDLGAQQIEPGFCGVAFEGDLALLYRVNLWSRLAFRVLVKLGDFSCYDAEDLYRGIQKIDWRPYLTPELTFAVDATGKNRSLNHSHFTALQVKNAVVDQQRQHWGDRSTIDTQHPEVRLNVHVQDDMATVSLDSSGSSLHRRGYRPAVGAAPLKESLAAALVKLTDWPGNVPLLDPLCGSGTLPLEASMAALNIAPGIFREEFGFQTWPDFDGDLWDDLWQEAEAARKDDLGVWVGGCDRDPDIIHQARLNAQRCDLDEQINFWAADLADLEAPADSGFLLCNPPYGERLGADEDLGAFYKLLGNVLKQRFKGWTAFVLSGNKALSQHIGLKSAQRVAVYNGTLPCQWLKYELY</sequence>
<gene>
    <name evidence="5" type="ORF">NIES30_04415</name>
</gene>
<dbReference type="RefSeq" id="WP_073607199.1">
    <property type="nucleotide sequence ID" value="NZ_MRCG01000002.1"/>
</dbReference>
<dbReference type="Gene3D" id="3.30.2130.30">
    <property type="match status" value="1"/>
</dbReference>
<evidence type="ECO:0000313" key="6">
    <source>
        <dbReference type="Proteomes" id="UP000185557"/>
    </source>
</evidence>
<dbReference type="PROSITE" id="PS00092">
    <property type="entry name" value="N6_MTASE"/>
    <property type="match status" value="1"/>
</dbReference>
<keyword evidence="3" id="KW-0694">RNA-binding</keyword>
<dbReference type="InterPro" id="IPR000241">
    <property type="entry name" value="RlmKL-like_Mtase"/>
</dbReference>
<dbReference type="Pfam" id="PF01170">
    <property type="entry name" value="UPF0020"/>
    <property type="match status" value="1"/>
</dbReference>
<dbReference type="Proteomes" id="UP000185557">
    <property type="component" value="Unassembled WGS sequence"/>
</dbReference>
<dbReference type="SUPFAM" id="SSF53335">
    <property type="entry name" value="S-adenosyl-L-methionine-dependent methyltransferases"/>
    <property type="match status" value="1"/>
</dbReference>
<comment type="caution">
    <text evidence="5">The sequence shown here is derived from an EMBL/GenBank/DDBJ whole genome shotgun (WGS) entry which is preliminary data.</text>
</comment>
<dbReference type="AlphaFoldDB" id="A0A1U7J963"/>
<dbReference type="InterPro" id="IPR002052">
    <property type="entry name" value="DNA_methylase_N6_adenine_CS"/>
</dbReference>
<evidence type="ECO:0000256" key="3">
    <source>
        <dbReference type="PROSITE-ProRule" id="PRU00529"/>
    </source>
</evidence>
<evidence type="ECO:0000313" key="5">
    <source>
        <dbReference type="EMBL" id="OKH49959.1"/>
    </source>
</evidence>
<dbReference type="InterPro" id="IPR029063">
    <property type="entry name" value="SAM-dependent_MTases_sf"/>
</dbReference>
<dbReference type="Gene3D" id="3.40.50.150">
    <property type="entry name" value="Vaccinia Virus protein VP39"/>
    <property type="match status" value="1"/>
</dbReference>
<dbReference type="PANTHER" id="PTHR47313">
    <property type="entry name" value="RIBOSOMAL RNA LARGE SUBUNIT METHYLTRANSFERASE K/L"/>
    <property type="match status" value="1"/>
</dbReference>
<dbReference type="EMBL" id="MRCG01000002">
    <property type="protein sequence ID" value="OKH49959.1"/>
    <property type="molecule type" value="Genomic_DNA"/>
</dbReference>
<dbReference type="PANTHER" id="PTHR47313:SF1">
    <property type="entry name" value="RIBOSOMAL RNA LARGE SUBUNIT METHYLTRANSFERASE K_L"/>
    <property type="match status" value="1"/>
</dbReference>
<dbReference type="GO" id="GO:0070043">
    <property type="term" value="F:rRNA (guanine-N7-)-methyltransferase activity"/>
    <property type="evidence" value="ECO:0007669"/>
    <property type="project" value="TreeGrafter"/>
</dbReference>
<dbReference type="InterPro" id="IPR053943">
    <property type="entry name" value="RlmKL-like_Mtase_CS"/>
</dbReference>
<name>A0A1U7J963_9CYAN</name>
<dbReference type="GO" id="GO:0008990">
    <property type="term" value="F:rRNA (guanine-N2-)-methyltransferase activity"/>
    <property type="evidence" value="ECO:0007669"/>
    <property type="project" value="TreeGrafter"/>
</dbReference>
<reference evidence="5 6" key="1">
    <citation type="submission" date="2016-11" db="EMBL/GenBank/DDBJ databases">
        <title>Draft Genome Sequences of Nine Cyanobacterial Strains from Diverse Habitats.</title>
        <authorList>
            <person name="Zhu T."/>
            <person name="Hou S."/>
            <person name="Lu X."/>
            <person name="Hess W.R."/>
        </authorList>
    </citation>
    <scope>NUCLEOTIDE SEQUENCE [LARGE SCALE GENOMIC DNA]</scope>
    <source>
        <strain evidence="5 6">NIES-30</strain>
    </source>
</reference>
<dbReference type="PROSITE" id="PS01261">
    <property type="entry name" value="UPF0020"/>
    <property type="match status" value="1"/>
</dbReference>
<dbReference type="InterPro" id="IPR054170">
    <property type="entry name" value="RlmL_1st"/>
</dbReference>
<dbReference type="Pfam" id="PF22020">
    <property type="entry name" value="RlmL_1st"/>
    <property type="match status" value="1"/>
</dbReference>
<dbReference type="OrthoDB" id="9809404at2"/>
<evidence type="ECO:0000259" key="4">
    <source>
        <dbReference type="PROSITE" id="PS51165"/>
    </source>
</evidence>
<dbReference type="InterPro" id="IPR004114">
    <property type="entry name" value="THUMP_dom"/>
</dbReference>
<proteinExistence type="predicted"/>
<accession>A0A1U7J963</accession>
<dbReference type="STRING" id="549789.NIES30_04415"/>
<keyword evidence="2 5" id="KW-0808">Transferase</keyword>
<organism evidence="5 6">
    <name type="scientific">Phormidium tenue NIES-30</name>
    <dbReference type="NCBI Taxonomy" id="549789"/>
    <lineage>
        <taxon>Bacteria</taxon>
        <taxon>Bacillati</taxon>
        <taxon>Cyanobacteriota</taxon>
        <taxon>Cyanophyceae</taxon>
        <taxon>Oscillatoriophycideae</taxon>
        <taxon>Oscillatoriales</taxon>
        <taxon>Oscillatoriaceae</taxon>
        <taxon>Phormidium</taxon>
    </lineage>
</organism>
<protein>
    <submittedName>
        <fullName evidence="5">RNA methyltransferase</fullName>
    </submittedName>
</protein>
<dbReference type="Pfam" id="PF02926">
    <property type="entry name" value="THUMP"/>
    <property type="match status" value="1"/>
</dbReference>